<dbReference type="PATRIC" id="fig|755172.3.peg.56"/>
<sequence length="222" mass="25558">MKHLRTFLIILFFIVATFFATDSFDHSPRDAEGYVVERVVDGDTIIAQKGDSYRVRLIGIDTPETVHPNGIVEPWGKEASNFTKKSLEGKTVFLEFDDKEEDHYGRKLAYVWTENPKKSERPKEDILFNYKLVALGYARERAYPPNVKYQRLLKKGEDEAIEGDKGLWAIEGDEGPAKGNKNSMLYHMPGDPQYKKIKSRNVVMFKTAKEAEKAGYQRAFRR</sequence>
<protein>
    <submittedName>
        <fullName evidence="5">Thermonuclease family protein</fullName>
    </submittedName>
</protein>
<dbReference type="OrthoDB" id="4376109at2"/>
<dbReference type="PANTHER" id="PTHR12302">
    <property type="entry name" value="EBNA2 BINDING PROTEIN P100"/>
    <property type="match status" value="1"/>
</dbReference>
<organism evidence="5 6">
    <name type="scientific">Aedoeadaptatus coxii</name>
    <dbReference type="NCBI Taxonomy" id="755172"/>
    <lineage>
        <taxon>Bacteria</taxon>
        <taxon>Bacillati</taxon>
        <taxon>Bacillota</taxon>
        <taxon>Tissierellia</taxon>
        <taxon>Tissierellales</taxon>
        <taxon>Peptoniphilaceae</taxon>
        <taxon>Aedoeadaptatus</taxon>
    </lineage>
</organism>
<dbReference type="Pfam" id="PF00565">
    <property type="entry name" value="SNase"/>
    <property type="match status" value="1"/>
</dbReference>
<keyword evidence="1" id="KW-0540">Nuclease</keyword>
<evidence type="ECO:0000313" key="5">
    <source>
        <dbReference type="EMBL" id="KXB68588.1"/>
    </source>
</evidence>
<dbReference type="AlphaFoldDB" id="A0A134ALI9"/>
<dbReference type="EMBL" id="LSDG01000001">
    <property type="protein sequence ID" value="KXB68588.1"/>
    <property type="molecule type" value="Genomic_DNA"/>
</dbReference>
<proteinExistence type="predicted"/>
<keyword evidence="3" id="KW-0378">Hydrolase</keyword>
<dbReference type="InterPro" id="IPR035451">
    <property type="entry name" value="Ada-like_dom_sf"/>
</dbReference>
<dbReference type="Gene3D" id="3.40.10.10">
    <property type="entry name" value="DNA Methylphosphotriester Repair Domain"/>
    <property type="match status" value="1"/>
</dbReference>
<dbReference type="RefSeq" id="WP_068366028.1">
    <property type="nucleotide sequence ID" value="NZ_CAMQER010000007.1"/>
</dbReference>
<dbReference type="SUPFAM" id="SSF50199">
    <property type="entry name" value="Staphylococcal nuclease"/>
    <property type="match status" value="1"/>
</dbReference>
<dbReference type="InterPro" id="IPR016071">
    <property type="entry name" value="Staphylococal_nuclease_OB-fold"/>
</dbReference>
<name>A0A134ALI9_9FIRM</name>
<gene>
    <name evidence="5" type="ORF">HMPREF1863_00057</name>
</gene>
<feature type="domain" description="TNase-like" evidence="4">
    <location>
        <begin position="30"/>
        <end position="170"/>
    </location>
</feature>
<accession>A0A134ALI9</accession>
<dbReference type="GO" id="GO:0004519">
    <property type="term" value="F:endonuclease activity"/>
    <property type="evidence" value="ECO:0007669"/>
    <property type="project" value="UniProtKB-KW"/>
</dbReference>
<evidence type="ECO:0000259" key="4">
    <source>
        <dbReference type="PROSITE" id="PS50830"/>
    </source>
</evidence>
<dbReference type="PANTHER" id="PTHR12302:SF3">
    <property type="entry name" value="SERINE_THREONINE-PROTEIN KINASE 31"/>
    <property type="match status" value="1"/>
</dbReference>
<evidence type="ECO:0000256" key="3">
    <source>
        <dbReference type="ARBA" id="ARBA00022801"/>
    </source>
</evidence>
<dbReference type="SMART" id="SM00318">
    <property type="entry name" value="SNc"/>
    <property type="match status" value="1"/>
</dbReference>
<dbReference type="STRING" id="755172.HMPREF1863_00057"/>
<dbReference type="Gene3D" id="2.40.50.90">
    <property type="match status" value="1"/>
</dbReference>
<comment type="caution">
    <text evidence="5">The sequence shown here is derived from an EMBL/GenBank/DDBJ whole genome shotgun (WGS) entry which is preliminary data.</text>
</comment>
<reference evidence="6" key="1">
    <citation type="submission" date="2016-01" db="EMBL/GenBank/DDBJ databases">
        <authorList>
            <person name="Mitreva M."/>
            <person name="Pepin K.H."/>
            <person name="Mihindukulasuriya K.A."/>
            <person name="Fulton R."/>
            <person name="Fronick C."/>
            <person name="O'Laughlin M."/>
            <person name="Miner T."/>
            <person name="Herter B."/>
            <person name="Rosa B.A."/>
            <person name="Cordes M."/>
            <person name="Tomlinson C."/>
            <person name="Wollam A."/>
            <person name="Palsikar V.B."/>
            <person name="Mardis E.R."/>
            <person name="Wilson R.K."/>
        </authorList>
    </citation>
    <scope>NUCLEOTIDE SEQUENCE [LARGE SCALE GENOMIC DNA]</scope>
    <source>
        <strain evidence="6">DNF00729</strain>
    </source>
</reference>
<dbReference type="Proteomes" id="UP000070442">
    <property type="component" value="Unassembled WGS sequence"/>
</dbReference>
<evidence type="ECO:0000256" key="2">
    <source>
        <dbReference type="ARBA" id="ARBA00022759"/>
    </source>
</evidence>
<dbReference type="SUPFAM" id="SSF57884">
    <property type="entry name" value="Ada DNA repair protein, N-terminal domain (N-Ada 10)"/>
    <property type="match status" value="1"/>
</dbReference>
<keyword evidence="2" id="KW-0255">Endonuclease</keyword>
<evidence type="ECO:0000256" key="1">
    <source>
        <dbReference type="ARBA" id="ARBA00022722"/>
    </source>
</evidence>
<dbReference type="PROSITE" id="PS50830">
    <property type="entry name" value="TNASE_3"/>
    <property type="match status" value="1"/>
</dbReference>
<dbReference type="GO" id="GO:0016787">
    <property type="term" value="F:hydrolase activity"/>
    <property type="evidence" value="ECO:0007669"/>
    <property type="project" value="UniProtKB-KW"/>
</dbReference>
<evidence type="ECO:0000313" key="6">
    <source>
        <dbReference type="Proteomes" id="UP000070442"/>
    </source>
</evidence>
<keyword evidence="6" id="KW-1185">Reference proteome</keyword>
<dbReference type="InterPro" id="IPR035437">
    <property type="entry name" value="SNase_OB-fold_sf"/>
</dbReference>